<feature type="domain" description="Cation efflux protein cytoplasmic" evidence="11">
    <location>
        <begin position="220"/>
        <end position="292"/>
    </location>
</feature>
<evidence type="ECO:0000313" key="12">
    <source>
        <dbReference type="EMBL" id="SDF46557.1"/>
    </source>
</evidence>
<dbReference type="InterPro" id="IPR050681">
    <property type="entry name" value="CDF/SLC30A"/>
</dbReference>
<feature type="transmembrane region" description="Helical" evidence="9">
    <location>
        <begin position="121"/>
        <end position="144"/>
    </location>
</feature>
<dbReference type="PANTHER" id="PTHR11562:SF17">
    <property type="entry name" value="RE54080P-RELATED"/>
    <property type="match status" value="1"/>
</dbReference>
<evidence type="ECO:0000313" key="13">
    <source>
        <dbReference type="Proteomes" id="UP000199415"/>
    </source>
</evidence>
<keyword evidence="5" id="KW-0862">Zinc</keyword>
<keyword evidence="7" id="KW-0406">Ion transport</keyword>
<dbReference type="NCBIfam" id="TIGR01297">
    <property type="entry name" value="CDF"/>
    <property type="match status" value="1"/>
</dbReference>
<evidence type="ECO:0000259" key="10">
    <source>
        <dbReference type="Pfam" id="PF01545"/>
    </source>
</evidence>
<evidence type="ECO:0000256" key="3">
    <source>
        <dbReference type="ARBA" id="ARBA00022448"/>
    </source>
</evidence>
<dbReference type="Pfam" id="PF16916">
    <property type="entry name" value="ZT_dimer"/>
    <property type="match status" value="1"/>
</dbReference>
<comment type="similarity">
    <text evidence="2">Belongs to the cation diffusion facilitator (CDF) transporter (TC 2.A.4) family. SLC30A subfamily.</text>
</comment>
<evidence type="ECO:0000256" key="2">
    <source>
        <dbReference type="ARBA" id="ARBA00008873"/>
    </source>
</evidence>
<evidence type="ECO:0000256" key="1">
    <source>
        <dbReference type="ARBA" id="ARBA00004141"/>
    </source>
</evidence>
<dbReference type="InterPro" id="IPR036837">
    <property type="entry name" value="Cation_efflux_CTD_sf"/>
</dbReference>
<accession>A0A1G7LAJ7</accession>
<proteinExistence type="inferred from homology"/>
<evidence type="ECO:0000256" key="9">
    <source>
        <dbReference type="SAM" id="Phobius"/>
    </source>
</evidence>
<evidence type="ECO:0000256" key="8">
    <source>
        <dbReference type="ARBA" id="ARBA00023136"/>
    </source>
</evidence>
<dbReference type="InterPro" id="IPR027470">
    <property type="entry name" value="Cation_efflux_CTD"/>
</dbReference>
<dbReference type="InterPro" id="IPR058533">
    <property type="entry name" value="Cation_efflux_TM"/>
</dbReference>
<dbReference type="SUPFAM" id="SSF160240">
    <property type="entry name" value="Cation efflux protein cytoplasmic domain-like"/>
    <property type="match status" value="1"/>
</dbReference>
<feature type="transmembrane region" description="Helical" evidence="9">
    <location>
        <begin position="90"/>
        <end position="109"/>
    </location>
</feature>
<organism evidence="12 13">
    <name type="scientific">Limimonas halophila</name>
    <dbReference type="NCBI Taxonomy" id="1082479"/>
    <lineage>
        <taxon>Bacteria</taxon>
        <taxon>Pseudomonadati</taxon>
        <taxon>Pseudomonadota</taxon>
        <taxon>Alphaproteobacteria</taxon>
        <taxon>Rhodospirillales</taxon>
        <taxon>Rhodovibrionaceae</taxon>
        <taxon>Limimonas</taxon>
    </lineage>
</organism>
<feature type="transmembrane region" description="Helical" evidence="9">
    <location>
        <begin position="189"/>
        <end position="206"/>
    </location>
</feature>
<dbReference type="GO" id="GO:0005385">
    <property type="term" value="F:zinc ion transmembrane transporter activity"/>
    <property type="evidence" value="ECO:0007669"/>
    <property type="project" value="TreeGrafter"/>
</dbReference>
<dbReference type="PANTHER" id="PTHR11562">
    <property type="entry name" value="CATION EFFLUX PROTEIN/ ZINC TRANSPORTER"/>
    <property type="match status" value="1"/>
</dbReference>
<dbReference type="GO" id="GO:0005886">
    <property type="term" value="C:plasma membrane"/>
    <property type="evidence" value="ECO:0007669"/>
    <property type="project" value="TreeGrafter"/>
</dbReference>
<name>A0A1G7LAJ7_9PROT</name>
<comment type="subcellular location">
    <subcellularLocation>
        <location evidence="1">Membrane</location>
        <topology evidence="1">Multi-pass membrane protein</topology>
    </subcellularLocation>
</comment>
<keyword evidence="5" id="KW-0864">Zinc transport</keyword>
<dbReference type="InterPro" id="IPR002524">
    <property type="entry name" value="Cation_efflux"/>
</dbReference>
<dbReference type="SUPFAM" id="SSF161111">
    <property type="entry name" value="Cation efflux protein transmembrane domain-like"/>
    <property type="match status" value="1"/>
</dbReference>
<evidence type="ECO:0000259" key="11">
    <source>
        <dbReference type="Pfam" id="PF16916"/>
    </source>
</evidence>
<evidence type="ECO:0000256" key="7">
    <source>
        <dbReference type="ARBA" id="ARBA00023065"/>
    </source>
</evidence>
<gene>
    <name evidence="12" type="ORF">SAMN05216241_101181</name>
</gene>
<keyword evidence="13" id="KW-1185">Reference proteome</keyword>
<dbReference type="EMBL" id="FNCE01000001">
    <property type="protein sequence ID" value="SDF46557.1"/>
    <property type="molecule type" value="Genomic_DNA"/>
</dbReference>
<dbReference type="OrthoDB" id="9809646at2"/>
<feature type="transmembrane region" description="Helical" evidence="9">
    <location>
        <begin position="156"/>
        <end position="183"/>
    </location>
</feature>
<dbReference type="Gene3D" id="1.20.1510.10">
    <property type="entry name" value="Cation efflux protein transmembrane domain"/>
    <property type="match status" value="1"/>
</dbReference>
<protein>
    <submittedName>
        <fullName evidence="12">Cobalt-zinc-cadmium efflux system protein</fullName>
    </submittedName>
</protein>
<dbReference type="Pfam" id="PF01545">
    <property type="entry name" value="Cation_efflux"/>
    <property type="match status" value="1"/>
</dbReference>
<feature type="transmembrane region" description="Helical" evidence="9">
    <location>
        <begin position="23"/>
        <end position="43"/>
    </location>
</feature>
<dbReference type="Proteomes" id="UP000199415">
    <property type="component" value="Unassembled WGS sequence"/>
</dbReference>
<evidence type="ECO:0000256" key="4">
    <source>
        <dbReference type="ARBA" id="ARBA00022692"/>
    </source>
</evidence>
<sequence length="311" mass="32327">MGHDHDHAHAHAHGNGGGDRRRLALAAGLTAAFMGVEVVGGIVSGSLALLADAAHMLTDAASLGLALIAFRVTDRPADRRRTYGYHRFPVLAAFVNGLALLAIVGWIAVEAVHRLLAPTPVMGPAMAAIAAAGLVVNVAVFAILHGGSRENLNMRGAVLHVLGDLLGSVAALGAAGVILVTGWTPIDPILSLLVALLVLRSAWYLLRQAGHVLLEGAPGEIDPREVERVLGETVAGVRDVHHVHAWALSPERPMMSLHVTAAGDAEHDALAARVKAVLRERFGVDHATVQIEYGDACIDEAPATGHAGHAA</sequence>
<keyword evidence="6 9" id="KW-1133">Transmembrane helix</keyword>
<keyword evidence="3" id="KW-0813">Transport</keyword>
<feature type="domain" description="Cation efflux protein transmembrane" evidence="10">
    <location>
        <begin position="25"/>
        <end position="214"/>
    </location>
</feature>
<keyword evidence="8 9" id="KW-0472">Membrane</keyword>
<keyword evidence="4 9" id="KW-0812">Transmembrane</keyword>
<evidence type="ECO:0000256" key="5">
    <source>
        <dbReference type="ARBA" id="ARBA00022906"/>
    </source>
</evidence>
<evidence type="ECO:0000256" key="6">
    <source>
        <dbReference type="ARBA" id="ARBA00022989"/>
    </source>
</evidence>
<dbReference type="InterPro" id="IPR027469">
    <property type="entry name" value="Cation_efflux_TMD_sf"/>
</dbReference>
<dbReference type="AlphaFoldDB" id="A0A1G7LAJ7"/>
<dbReference type="STRING" id="1082479.SAMN05216241_101181"/>
<feature type="transmembrane region" description="Helical" evidence="9">
    <location>
        <begin position="49"/>
        <end position="70"/>
    </location>
</feature>
<reference evidence="12 13" key="1">
    <citation type="submission" date="2016-10" db="EMBL/GenBank/DDBJ databases">
        <authorList>
            <person name="de Groot N.N."/>
        </authorList>
    </citation>
    <scope>NUCLEOTIDE SEQUENCE [LARGE SCALE GENOMIC DNA]</scope>
    <source>
        <strain evidence="12 13">DSM 25584</strain>
    </source>
</reference>